<feature type="transmembrane region" description="Helical" evidence="6">
    <location>
        <begin position="7"/>
        <end position="26"/>
    </location>
</feature>
<evidence type="ECO:0000313" key="7">
    <source>
        <dbReference type="EMBL" id="GMG99811.1"/>
    </source>
</evidence>
<dbReference type="Proteomes" id="UP001279734">
    <property type="component" value="Unassembled WGS sequence"/>
</dbReference>
<dbReference type="PANTHER" id="PTHR21659">
    <property type="entry name" value="HYDROPHOBIC PROTEIN RCI2 LOW TEMPERATURE AND SALT RESPONSIVE PROTEIN LTI6 -RELATED"/>
    <property type="match status" value="1"/>
</dbReference>
<dbReference type="AlphaFoldDB" id="A0AAD3P8T7"/>
<keyword evidence="5 6" id="KW-0472">Membrane</keyword>
<reference evidence="7" key="1">
    <citation type="submission" date="2023-05" db="EMBL/GenBank/DDBJ databases">
        <title>Nepenthes gracilis genome sequencing.</title>
        <authorList>
            <person name="Fukushima K."/>
        </authorList>
    </citation>
    <scope>NUCLEOTIDE SEQUENCE</scope>
    <source>
        <strain evidence="7">SING2019-196</strain>
    </source>
</reference>
<evidence type="ECO:0000256" key="5">
    <source>
        <dbReference type="ARBA" id="ARBA00023136"/>
    </source>
</evidence>
<evidence type="ECO:0000256" key="1">
    <source>
        <dbReference type="ARBA" id="ARBA00004370"/>
    </source>
</evidence>
<dbReference type="EMBL" id="BSYO01000001">
    <property type="protein sequence ID" value="GMG99811.1"/>
    <property type="molecule type" value="Genomic_DNA"/>
</dbReference>
<keyword evidence="4 6" id="KW-1133">Transmembrane helix</keyword>
<proteinExistence type="inferred from homology"/>
<feature type="transmembrane region" description="Helical" evidence="6">
    <location>
        <begin position="32"/>
        <end position="52"/>
    </location>
</feature>
<evidence type="ECO:0000256" key="4">
    <source>
        <dbReference type="ARBA" id="ARBA00022989"/>
    </source>
</evidence>
<comment type="similarity">
    <text evidence="2">Belongs to the UPF0057 (PMP3) family.</text>
</comment>
<dbReference type="GO" id="GO:0016020">
    <property type="term" value="C:membrane"/>
    <property type="evidence" value="ECO:0007669"/>
    <property type="project" value="UniProtKB-SubCell"/>
</dbReference>
<keyword evidence="3 6" id="KW-0812">Transmembrane</keyword>
<evidence type="ECO:0000313" key="8">
    <source>
        <dbReference type="Proteomes" id="UP001279734"/>
    </source>
</evidence>
<keyword evidence="8" id="KW-1185">Reference proteome</keyword>
<accession>A0AAD3P8T7</accession>
<dbReference type="InterPro" id="IPR000612">
    <property type="entry name" value="PMP3"/>
</dbReference>
<sequence>MEGSSETFLEILLAIILPPLGVFLKYRCMAEFWISVLLALSGWIPVIIYAVYGCGVLDQRLADSLGLDPWNYICRLGHHQVNRRSNMEPLVGGQTWSRSRSNMEPLVGGQTWSRFQEVAYRRSNMDMLEGGRTWSHI</sequence>
<dbReference type="Pfam" id="PF01679">
    <property type="entry name" value="Pmp3"/>
    <property type="match status" value="1"/>
</dbReference>
<comment type="caution">
    <text evidence="7">The sequence shown here is derived from an EMBL/GenBank/DDBJ whole genome shotgun (WGS) entry which is preliminary data.</text>
</comment>
<evidence type="ECO:0000256" key="3">
    <source>
        <dbReference type="ARBA" id="ARBA00022692"/>
    </source>
</evidence>
<name>A0AAD3P8T7_NEPGR</name>
<protein>
    <submittedName>
        <fullName evidence="7">Uncharacterized protein</fullName>
    </submittedName>
</protein>
<organism evidence="7 8">
    <name type="scientific">Nepenthes gracilis</name>
    <name type="common">Slender pitcher plant</name>
    <dbReference type="NCBI Taxonomy" id="150966"/>
    <lineage>
        <taxon>Eukaryota</taxon>
        <taxon>Viridiplantae</taxon>
        <taxon>Streptophyta</taxon>
        <taxon>Embryophyta</taxon>
        <taxon>Tracheophyta</taxon>
        <taxon>Spermatophyta</taxon>
        <taxon>Magnoliopsida</taxon>
        <taxon>eudicotyledons</taxon>
        <taxon>Gunneridae</taxon>
        <taxon>Pentapetalae</taxon>
        <taxon>Caryophyllales</taxon>
        <taxon>Nepenthaceae</taxon>
        <taxon>Nepenthes</taxon>
    </lineage>
</organism>
<comment type="subcellular location">
    <subcellularLocation>
        <location evidence="1">Membrane</location>
    </subcellularLocation>
</comment>
<dbReference type="PANTHER" id="PTHR21659:SF120">
    <property type="entry name" value="HYDROPHOBIC PROTEIN LTI6B"/>
    <property type="match status" value="1"/>
</dbReference>
<evidence type="ECO:0000256" key="2">
    <source>
        <dbReference type="ARBA" id="ARBA00009530"/>
    </source>
</evidence>
<gene>
    <name evidence="7" type="ORF">Nepgr_001651</name>
</gene>
<evidence type="ECO:0000256" key="6">
    <source>
        <dbReference type="SAM" id="Phobius"/>
    </source>
</evidence>